<evidence type="ECO:0000256" key="2">
    <source>
        <dbReference type="ARBA" id="ARBA00023224"/>
    </source>
</evidence>
<reference evidence="6 7" key="1">
    <citation type="submission" date="2014-04" db="EMBL/GenBank/DDBJ databases">
        <title>Marinobacterium kochiensis sp. nov., isolated from sediment sample collected from Kochi backwaters in Kerala, India.</title>
        <authorList>
            <person name="Singh A."/>
            <person name="Pinnaka A.K."/>
        </authorList>
    </citation>
    <scope>NUCLEOTIDE SEQUENCE [LARGE SCALE GENOMIC DNA]</scope>
    <source>
        <strain evidence="6 7">AK27</strain>
    </source>
</reference>
<evidence type="ECO:0000259" key="5">
    <source>
        <dbReference type="PROSITE" id="PS50111"/>
    </source>
</evidence>
<organism evidence="6 7">
    <name type="scientific">Marinobacterium lacunae</name>
    <dbReference type="NCBI Taxonomy" id="1232683"/>
    <lineage>
        <taxon>Bacteria</taxon>
        <taxon>Pseudomonadati</taxon>
        <taxon>Pseudomonadota</taxon>
        <taxon>Gammaproteobacteria</taxon>
        <taxon>Oceanospirillales</taxon>
        <taxon>Oceanospirillaceae</taxon>
        <taxon>Marinobacterium</taxon>
    </lineage>
</organism>
<name>A0A081FW94_9GAMM</name>
<proteinExistence type="predicted"/>
<dbReference type="Gene3D" id="1.20.120.30">
    <property type="entry name" value="Aspartate receptor, ligand-binding domain"/>
    <property type="match status" value="1"/>
</dbReference>
<dbReference type="Pfam" id="PF00015">
    <property type="entry name" value="MCPsignal"/>
    <property type="match status" value="1"/>
</dbReference>
<dbReference type="eggNOG" id="COG0840">
    <property type="taxonomic scope" value="Bacteria"/>
</dbReference>
<dbReference type="PROSITE" id="PS50111">
    <property type="entry name" value="CHEMOTAXIS_TRANSDUC_2"/>
    <property type="match status" value="1"/>
</dbReference>
<gene>
    <name evidence="6" type="ORF">ADIMK_3271</name>
</gene>
<dbReference type="SUPFAM" id="SSF58104">
    <property type="entry name" value="Methyl-accepting chemotaxis protein (MCP) signaling domain"/>
    <property type="match status" value="1"/>
</dbReference>
<dbReference type="GO" id="GO:0016020">
    <property type="term" value="C:membrane"/>
    <property type="evidence" value="ECO:0007669"/>
    <property type="project" value="UniProtKB-SubCell"/>
</dbReference>
<dbReference type="PANTHER" id="PTHR32089">
    <property type="entry name" value="METHYL-ACCEPTING CHEMOTAXIS PROTEIN MCPB"/>
    <property type="match status" value="1"/>
</dbReference>
<dbReference type="RefSeq" id="WP_036190412.1">
    <property type="nucleotide sequence ID" value="NZ_JMQN01000047.1"/>
</dbReference>
<evidence type="ECO:0000256" key="3">
    <source>
        <dbReference type="PROSITE-ProRule" id="PRU00284"/>
    </source>
</evidence>
<dbReference type="Proteomes" id="UP000028252">
    <property type="component" value="Unassembled WGS sequence"/>
</dbReference>
<dbReference type="Pfam" id="PF13682">
    <property type="entry name" value="CZB"/>
    <property type="match status" value="1"/>
</dbReference>
<dbReference type="Gene3D" id="1.10.287.950">
    <property type="entry name" value="Methyl-accepting chemotaxis protein"/>
    <property type="match status" value="1"/>
</dbReference>
<protein>
    <submittedName>
        <fullName evidence="6">Methyl-accepting chemotaxis protein</fullName>
    </submittedName>
</protein>
<comment type="subcellular location">
    <subcellularLocation>
        <location evidence="1">Membrane</location>
    </subcellularLocation>
</comment>
<dbReference type="InterPro" id="IPR025991">
    <property type="entry name" value="Chemoreceptor_zinc-bind_dom"/>
</dbReference>
<dbReference type="STRING" id="1232683.ADIMK_3271"/>
<evidence type="ECO:0000313" key="7">
    <source>
        <dbReference type="Proteomes" id="UP000028252"/>
    </source>
</evidence>
<comment type="caution">
    <text evidence="6">The sequence shown here is derived from an EMBL/GenBank/DDBJ whole genome shotgun (WGS) entry which is preliminary data.</text>
</comment>
<dbReference type="Gene3D" id="6.10.340.10">
    <property type="match status" value="1"/>
</dbReference>
<evidence type="ECO:0000256" key="1">
    <source>
        <dbReference type="ARBA" id="ARBA00004370"/>
    </source>
</evidence>
<feature type="transmembrane region" description="Helical" evidence="4">
    <location>
        <begin position="21"/>
        <end position="41"/>
    </location>
</feature>
<keyword evidence="7" id="KW-1185">Reference proteome</keyword>
<keyword evidence="4" id="KW-0812">Transmembrane</keyword>
<dbReference type="PANTHER" id="PTHR32089:SF112">
    <property type="entry name" value="LYSOZYME-LIKE PROTEIN-RELATED"/>
    <property type="match status" value="1"/>
</dbReference>
<keyword evidence="2 3" id="KW-0807">Transducer</keyword>
<dbReference type="InterPro" id="IPR004089">
    <property type="entry name" value="MCPsignal_dom"/>
</dbReference>
<evidence type="ECO:0000256" key="4">
    <source>
        <dbReference type="SAM" id="Phobius"/>
    </source>
</evidence>
<dbReference type="GO" id="GO:0007165">
    <property type="term" value="P:signal transduction"/>
    <property type="evidence" value="ECO:0007669"/>
    <property type="project" value="UniProtKB-KW"/>
</dbReference>
<dbReference type="GO" id="GO:0006935">
    <property type="term" value="P:chemotaxis"/>
    <property type="evidence" value="ECO:0007669"/>
    <property type="project" value="UniProtKB-ARBA"/>
</dbReference>
<accession>A0A081FW94</accession>
<dbReference type="PATRIC" id="fig|1232683.4.peg.3221"/>
<sequence length="502" mass="56343">MHNTPSKPGRSTGSLFLRNRLRLTTLLLPIIALIPATMTAFGENWSGAAWMLVPAALTAALSLSLYRSASRPLNTLDSINNALKNANKGGFDSRISHTEKLGEVGRVAWELNDFLDKIETYFKEVDTCFRYVSDGRYDRHALYKGLPGQLRESLIRINNSLELMRKGAEFVAGNELNSDLHSLNTKHLIGNLKQNQADLVRISDELGRAESIADRTRQEARDSQTAVVRMVEALKRIHETIESVVEVVDKLGSDSKKVAQSLSIITDIADQTNLLALNAAIEAARAGEQGRGFAVVADEVKALSKRTKDAAVEVTHTIGTFNQRVDEMVERATDSNQEAAEVSSMVENFRVQFDSIASAAEETKLYLSHAKDRSFGSLTKADHVIYKQYGYLMFDDSQTWTDEEQAVSRDHRACRLGQWYYTGEGAEKFSTTHSYKLLEKPHEQVHRSVQSAAALRAQNWRNDAKLRREIVSLMTRAEEESYKILQHIDEMIDERHRSEGAR</sequence>
<evidence type="ECO:0000313" key="6">
    <source>
        <dbReference type="EMBL" id="KEA62799.1"/>
    </source>
</evidence>
<dbReference type="EMBL" id="JMQN01000047">
    <property type="protein sequence ID" value="KEA62799.1"/>
    <property type="molecule type" value="Genomic_DNA"/>
</dbReference>
<keyword evidence="4" id="KW-0472">Membrane</keyword>
<keyword evidence="4" id="KW-1133">Transmembrane helix</keyword>
<feature type="domain" description="Methyl-accepting transducer" evidence="5">
    <location>
        <begin position="191"/>
        <end position="363"/>
    </location>
</feature>
<dbReference type="SMART" id="SM00283">
    <property type="entry name" value="MA"/>
    <property type="match status" value="1"/>
</dbReference>
<dbReference type="AlphaFoldDB" id="A0A081FW94"/>